<reference evidence="1 2" key="1">
    <citation type="journal article" date="2018" name="Sci. Data">
        <title>The draft genome sequence of cork oak.</title>
        <authorList>
            <person name="Ramos A.M."/>
            <person name="Usie A."/>
            <person name="Barbosa P."/>
            <person name="Barros P.M."/>
            <person name="Capote T."/>
            <person name="Chaves I."/>
            <person name="Simoes F."/>
            <person name="Abreu I."/>
            <person name="Carrasquinho I."/>
            <person name="Faro C."/>
            <person name="Guimaraes J.B."/>
            <person name="Mendonca D."/>
            <person name="Nobrega F."/>
            <person name="Rodrigues L."/>
            <person name="Saibo N.J.M."/>
            <person name="Varela M.C."/>
            <person name="Egas C."/>
            <person name="Matos J."/>
            <person name="Miguel C.M."/>
            <person name="Oliveira M.M."/>
            <person name="Ricardo C.P."/>
            <person name="Goncalves S."/>
        </authorList>
    </citation>
    <scope>NUCLEOTIDE SEQUENCE [LARGE SCALE GENOMIC DNA]</scope>
    <source>
        <strain evidence="2">cv. HL8</strain>
    </source>
</reference>
<dbReference type="Gene3D" id="3.80.10.10">
    <property type="entry name" value="Ribonuclease Inhibitor"/>
    <property type="match status" value="1"/>
</dbReference>
<gene>
    <name evidence="1" type="primary">RPP8L4_2</name>
    <name evidence="1" type="ORF">CFP56_017326</name>
</gene>
<dbReference type="Proteomes" id="UP000237347">
    <property type="component" value="Unassembled WGS sequence"/>
</dbReference>
<proteinExistence type="predicted"/>
<keyword evidence="2" id="KW-1185">Reference proteome</keyword>
<comment type="caution">
    <text evidence="1">The sequence shown here is derived from an EMBL/GenBank/DDBJ whole genome shotgun (WGS) entry which is preliminary data.</text>
</comment>
<organism evidence="1 2">
    <name type="scientific">Quercus suber</name>
    <name type="common">Cork oak</name>
    <dbReference type="NCBI Taxonomy" id="58331"/>
    <lineage>
        <taxon>Eukaryota</taxon>
        <taxon>Viridiplantae</taxon>
        <taxon>Streptophyta</taxon>
        <taxon>Embryophyta</taxon>
        <taxon>Tracheophyta</taxon>
        <taxon>Spermatophyta</taxon>
        <taxon>Magnoliopsida</taxon>
        <taxon>eudicotyledons</taxon>
        <taxon>Gunneridae</taxon>
        <taxon>Pentapetalae</taxon>
        <taxon>rosids</taxon>
        <taxon>fabids</taxon>
        <taxon>Fagales</taxon>
        <taxon>Fagaceae</taxon>
        <taxon>Quercus</taxon>
    </lineage>
</organism>
<dbReference type="PANTHER" id="PTHR15140">
    <property type="entry name" value="TUBULIN-SPECIFIC CHAPERONE E"/>
    <property type="match status" value="1"/>
</dbReference>
<protein>
    <submittedName>
        <fullName evidence="1">Disease resistance rpp8-like protein 4</fullName>
    </submittedName>
</protein>
<dbReference type="AlphaFoldDB" id="A0AAW0KLG1"/>
<dbReference type="PANTHER" id="PTHR15140:SF37">
    <property type="entry name" value="UBIQUITIN-LIKE DOMAIN-CONTAINING PROTEIN"/>
    <property type="match status" value="1"/>
</dbReference>
<dbReference type="SUPFAM" id="SSF52047">
    <property type="entry name" value="RNI-like"/>
    <property type="match status" value="1"/>
</dbReference>
<evidence type="ECO:0000313" key="2">
    <source>
        <dbReference type="Proteomes" id="UP000237347"/>
    </source>
</evidence>
<sequence>MLELDNLRYLQTLLNVMPETIKMATSFQLDYLRILGINNGGPNLILMATKTSKNSPILSKLELKLTNLEEDPMPTLEKLPNLKILCFLYYSFNEKDMVCFEGGFPLLQSLLLSSLGFLKEWRVEEGAMPSLCHLTIHMCCNLKSIPNELRFVTTLLELDIKWMPKLDEGGLDFDKVKHVPSLVIRF</sequence>
<name>A0AAW0KLG1_QUESU</name>
<dbReference type="InterPro" id="IPR032675">
    <property type="entry name" value="LRR_dom_sf"/>
</dbReference>
<dbReference type="EMBL" id="PKMF04000271">
    <property type="protein sequence ID" value="KAK7840009.1"/>
    <property type="molecule type" value="Genomic_DNA"/>
</dbReference>
<evidence type="ECO:0000313" key="1">
    <source>
        <dbReference type="EMBL" id="KAK7840009.1"/>
    </source>
</evidence>
<accession>A0AAW0KLG1</accession>